<keyword evidence="3" id="KW-0325">Glycoprotein</keyword>
<feature type="domain" description="Glycosyltransferase 61 catalytic" evidence="5">
    <location>
        <begin position="335"/>
        <end position="445"/>
    </location>
</feature>
<proteinExistence type="predicted"/>
<dbReference type="EMBL" id="HBFA01027922">
    <property type="protein sequence ID" value="CAD8678580.1"/>
    <property type="molecule type" value="Transcribed_RNA"/>
</dbReference>
<evidence type="ECO:0000259" key="5">
    <source>
        <dbReference type="Pfam" id="PF04577"/>
    </source>
</evidence>
<keyword evidence="1" id="KW-0328">Glycosyltransferase</keyword>
<gene>
    <name evidence="6" type="ORF">POBO1169_LOCUS14150</name>
</gene>
<evidence type="ECO:0000256" key="3">
    <source>
        <dbReference type="ARBA" id="ARBA00023180"/>
    </source>
</evidence>
<accession>A0A7S0WQN7</accession>
<keyword evidence="4" id="KW-0472">Membrane</keyword>
<dbReference type="GO" id="GO:0016763">
    <property type="term" value="F:pentosyltransferase activity"/>
    <property type="evidence" value="ECO:0007669"/>
    <property type="project" value="UniProtKB-ARBA"/>
</dbReference>
<sequence length="587" mass="67391">MGTTIRKAVRITVIASISFWAWLVVFSSLNEPSKYTEHLVSDRQQHWFRALVQNSEQDMSADSAERSRALCSVPSKSNRSTSEECNRNILQNLVTVVTCSEASLPLGTWHVPPYYRRRYANDTIAVLKKSCYRRLDLLNLGELYKDNEQDVELFKSCSLNNLGFQVGPQDQEHFFAFAPNLYESSDVYRAKIPCFGVERRTFPKTPPKSPNSNFYPWYRWGVHPSKPIFLRYIRATPEWCQTIFSGVSLLLRVYHPRTLGHGIEAHFRLFQVFKNVINVSRIVCINCESVLPPTFDAFLSLFGVEVLSASNFTGRVCFETGVFVGFPNHIWGRQGTTTTEIQSYRRFLLDKLKVVANSTSPFLQPRITFISRSQLAKSAKRSFVNEVAVVEELRAATNWSTSLVRMEQHTLQEQAAIMQQSTILVSVHSAGFYNMIYMEPGTAVLQLHVPGTHFGTFEYETRPALAVWTGGMNWHLNTERLARQMGMVYAEDWAEVEVTLPVKFVGTSKTFPWPEVRGKERSRALQEWYSTPKSRWAFCRKRKRQILQCSEDNRNEMRAHSVADKLTLNASRLVEDVLRLQQTIMVA</sequence>
<evidence type="ECO:0000256" key="4">
    <source>
        <dbReference type="SAM" id="Phobius"/>
    </source>
</evidence>
<protein>
    <recommendedName>
        <fullName evidence="5">Glycosyltransferase 61 catalytic domain-containing protein</fullName>
    </recommendedName>
</protein>
<evidence type="ECO:0000256" key="2">
    <source>
        <dbReference type="ARBA" id="ARBA00022679"/>
    </source>
</evidence>
<keyword evidence="2" id="KW-0808">Transferase</keyword>
<feature type="transmembrane region" description="Helical" evidence="4">
    <location>
        <begin position="12"/>
        <end position="29"/>
    </location>
</feature>
<dbReference type="GO" id="GO:0005794">
    <property type="term" value="C:Golgi apparatus"/>
    <property type="evidence" value="ECO:0007669"/>
    <property type="project" value="UniProtKB-ARBA"/>
</dbReference>
<keyword evidence="4" id="KW-1133">Transmembrane helix</keyword>
<keyword evidence="4" id="KW-0812">Transmembrane</keyword>
<evidence type="ECO:0000313" key="6">
    <source>
        <dbReference type="EMBL" id="CAD8678580.1"/>
    </source>
</evidence>
<name>A0A7S0WQN7_9CHLO</name>
<dbReference type="AlphaFoldDB" id="A0A7S0WQN7"/>
<dbReference type="InterPro" id="IPR007657">
    <property type="entry name" value="Glycosyltransferase_61"/>
</dbReference>
<organism evidence="6">
    <name type="scientific">Pyramimonas obovata</name>
    <dbReference type="NCBI Taxonomy" id="1411642"/>
    <lineage>
        <taxon>Eukaryota</taxon>
        <taxon>Viridiplantae</taxon>
        <taxon>Chlorophyta</taxon>
        <taxon>Pyramimonadophyceae</taxon>
        <taxon>Pyramimonadales</taxon>
        <taxon>Pyramimonadaceae</taxon>
        <taxon>Pyramimonas</taxon>
        <taxon>Pyramimonas incertae sedis</taxon>
    </lineage>
</organism>
<dbReference type="InterPro" id="IPR049625">
    <property type="entry name" value="Glyco_transf_61_cat"/>
</dbReference>
<dbReference type="Pfam" id="PF04577">
    <property type="entry name" value="Glyco_transf_61"/>
    <property type="match status" value="1"/>
</dbReference>
<evidence type="ECO:0000256" key="1">
    <source>
        <dbReference type="ARBA" id="ARBA00022676"/>
    </source>
</evidence>
<dbReference type="PANTHER" id="PTHR20961">
    <property type="entry name" value="GLYCOSYLTRANSFERASE"/>
    <property type="match status" value="1"/>
</dbReference>
<reference evidence="6" key="1">
    <citation type="submission" date="2021-01" db="EMBL/GenBank/DDBJ databases">
        <authorList>
            <person name="Corre E."/>
            <person name="Pelletier E."/>
            <person name="Niang G."/>
            <person name="Scheremetjew M."/>
            <person name="Finn R."/>
            <person name="Kale V."/>
            <person name="Holt S."/>
            <person name="Cochrane G."/>
            <person name="Meng A."/>
            <person name="Brown T."/>
            <person name="Cohen L."/>
        </authorList>
    </citation>
    <scope>NUCLEOTIDE SEQUENCE</scope>
    <source>
        <strain evidence="6">CCMP722</strain>
    </source>
</reference>